<accession>A0A6N7VWU2</accession>
<dbReference type="Proteomes" id="UP000436047">
    <property type="component" value="Unassembled WGS sequence"/>
</dbReference>
<evidence type="ECO:0000313" key="1">
    <source>
        <dbReference type="EMBL" id="MSS87501.1"/>
    </source>
</evidence>
<dbReference type="Gene3D" id="3.40.50.450">
    <property type="match status" value="1"/>
</dbReference>
<organism evidence="1 2">
    <name type="scientific">Eisenbergiella porci</name>
    <dbReference type="NCBI Taxonomy" id="2652274"/>
    <lineage>
        <taxon>Bacteria</taxon>
        <taxon>Bacillati</taxon>
        <taxon>Bacillota</taxon>
        <taxon>Clostridia</taxon>
        <taxon>Lachnospirales</taxon>
        <taxon>Lachnospiraceae</taxon>
        <taxon>Eisenbergiella</taxon>
    </lineage>
</organism>
<proteinExistence type="predicted"/>
<dbReference type="GeneID" id="86052217"/>
<dbReference type="InterPro" id="IPR007710">
    <property type="entry name" value="Nucleoside_deoxyribTrfase"/>
</dbReference>
<evidence type="ECO:0000313" key="2">
    <source>
        <dbReference type="Proteomes" id="UP000436047"/>
    </source>
</evidence>
<dbReference type="Pfam" id="PF05014">
    <property type="entry name" value="Nuc_deoxyrib_tr"/>
    <property type="match status" value="1"/>
</dbReference>
<keyword evidence="2" id="KW-1185">Reference proteome</keyword>
<dbReference type="RefSeq" id="WP_021635470.1">
    <property type="nucleotide sequence ID" value="NZ_DBGCIX010000074.1"/>
</dbReference>
<dbReference type="EMBL" id="VUMI01000004">
    <property type="protein sequence ID" value="MSS87501.1"/>
    <property type="molecule type" value="Genomic_DNA"/>
</dbReference>
<dbReference type="SUPFAM" id="SSF52309">
    <property type="entry name" value="N-(deoxy)ribosyltransferase-like"/>
    <property type="match status" value="1"/>
</dbReference>
<protein>
    <recommendedName>
        <fullName evidence="3">Group-specific protein</fullName>
    </recommendedName>
</protein>
<dbReference type="AlphaFoldDB" id="A0A6N7VWU2"/>
<reference evidence="1 2" key="1">
    <citation type="submission" date="2019-08" db="EMBL/GenBank/DDBJ databases">
        <title>In-depth cultivation of the pig gut microbiome towards novel bacterial diversity and tailored functional studies.</title>
        <authorList>
            <person name="Wylensek D."/>
            <person name="Hitch T.C.A."/>
            <person name="Clavel T."/>
        </authorList>
    </citation>
    <scope>NUCLEOTIDE SEQUENCE [LARGE SCALE GENOMIC DNA]</scope>
    <source>
        <strain evidence="1 2">WCA-389-WT-23B</strain>
    </source>
</reference>
<evidence type="ECO:0008006" key="3">
    <source>
        <dbReference type="Google" id="ProtNLM"/>
    </source>
</evidence>
<gene>
    <name evidence="1" type="ORF">FYJ45_03825</name>
</gene>
<comment type="caution">
    <text evidence="1">The sequence shown here is derived from an EMBL/GenBank/DDBJ whole genome shotgun (WGS) entry which is preliminary data.</text>
</comment>
<name>A0A6N7VWU2_9FIRM</name>
<sequence length="131" mass="15074">MKFYIASSLKNYKQVRDLSCLLKSAGWEHTYDWTLHCPAKETDAETLRTIGEKEYEAIKQSDVVIILTPEGRGTHTEFGIAIALNKKVYLCHHDDTYFKCDDNTSTFYWLTQVVQLIGNTEDIASKLLKSY</sequence>